<dbReference type="STRING" id="1391654.AKJ09_03686"/>
<organism evidence="2 3">
    <name type="scientific">Labilithrix luteola</name>
    <dbReference type="NCBI Taxonomy" id="1391654"/>
    <lineage>
        <taxon>Bacteria</taxon>
        <taxon>Pseudomonadati</taxon>
        <taxon>Myxococcota</taxon>
        <taxon>Polyangia</taxon>
        <taxon>Polyangiales</taxon>
        <taxon>Labilitrichaceae</taxon>
        <taxon>Labilithrix</taxon>
    </lineage>
</organism>
<dbReference type="OrthoDB" id="4632815at2"/>
<keyword evidence="3" id="KW-1185">Reference proteome</keyword>
<dbReference type="KEGG" id="llu:AKJ09_03686"/>
<proteinExistence type="predicted"/>
<gene>
    <name evidence="2" type="ORF">AKJ09_03686</name>
</gene>
<evidence type="ECO:0000313" key="2">
    <source>
        <dbReference type="EMBL" id="AKU97022.1"/>
    </source>
</evidence>
<reference evidence="2 3" key="1">
    <citation type="submission" date="2015-08" db="EMBL/GenBank/DDBJ databases">
        <authorList>
            <person name="Babu N.S."/>
            <person name="Beckwith C.J."/>
            <person name="Beseler K.G."/>
            <person name="Brison A."/>
            <person name="Carone J.V."/>
            <person name="Caskin T.P."/>
            <person name="Diamond M."/>
            <person name="Durham M.E."/>
            <person name="Foxe J.M."/>
            <person name="Go M."/>
            <person name="Henderson B.A."/>
            <person name="Jones I.B."/>
            <person name="McGettigan J.A."/>
            <person name="Micheletti S.J."/>
            <person name="Nasrallah M.E."/>
            <person name="Ortiz D."/>
            <person name="Piller C.R."/>
            <person name="Privatt S.R."/>
            <person name="Schneider S.L."/>
            <person name="Sharp S."/>
            <person name="Smith T.C."/>
            <person name="Stanton J.D."/>
            <person name="Ullery H.E."/>
            <person name="Wilson R.J."/>
            <person name="Serrano M.G."/>
            <person name="Buck G."/>
            <person name="Lee V."/>
            <person name="Wang Y."/>
            <person name="Carvalho R."/>
            <person name="Voegtly L."/>
            <person name="Shi R."/>
            <person name="Duckworth R."/>
            <person name="Johnson A."/>
            <person name="Loviza R."/>
            <person name="Walstead R."/>
            <person name="Shah Z."/>
            <person name="Kiflezghi M."/>
            <person name="Wade K."/>
            <person name="Ball S.L."/>
            <person name="Bradley K.W."/>
            <person name="Asai D.J."/>
            <person name="Bowman C.A."/>
            <person name="Russell D.A."/>
            <person name="Pope W.H."/>
            <person name="Jacobs-Sera D."/>
            <person name="Hendrix R.W."/>
            <person name="Hatfull G.F."/>
        </authorList>
    </citation>
    <scope>NUCLEOTIDE SEQUENCE [LARGE SCALE GENOMIC DNA]</scope>
    <source>
        <strain evidence="2 3">DSM 27648</strain>
    </source>
</reference>
<dbReference type="AlphaFoldDB" id="A0A0K1PU28"/>
<evidence type="ECO:0000256" key="1">
    <source>
        <dbReference type="SAM" id="MobiDB-lite"/>
    </source>
</evidence>
<feature type="compositionally biased region" description="Basic and acidic residues" evidence="1">
    <location>
        <begin position="1"/>
        <end position="19"/>
    </location>
</feature>
<accession>A0A0K1PU28</accession>
<name>A0A0K1PU28_9BACT</name>
<protein>
    <submittedName>
        <fullName evidence="2">Uncharacterized protein</fullName>
    </submittedName>
</protein>
<evidence type="ECO:0000313" key="3">
    <source>
        <dbReference type="Proteomes" id="UP000064967"/>
    </source>
</evidence>
<feature type="region of interest" description="Disordered" evidence="1">
    <location>
        <begin position="1"/>
        <end position="23"/>
    </location>
</feature>
<dbReference type="RefSeq" id="WP_146648236.1">
    <property type="nucleotide sequence ID" value="NZ_CP012333.1"/>
</dbReference>
<sequence length="104" mass="11525">MAKTTKPWEEDWQPSREGSRTLVCGSDPYPAADFYGSEGDGRIKLAAAAPDMARMLIDREWTGEGTVPGSGEHELACVHCWGLRPKHEPDCRWVAVMRKAGVRP</sequence>
<dbReference type="Proteomes" id="UP000064967">
    <property type="component" value="Chromosome"/>
</dbReference>
<dbReference type="EMBL" id="CP012333">
    <property type="protein sequence ID" value="AKU97022.1"/>
    <property type="molecule type" value="Genomic_DNA"/>
</dbReference>